<evidence type="ECO:0000313" key="2">
    <source>
        <dbReference type="Proteomes" id="UP000290565"/>
    </source>
</evidence>
<protein>
    <submittedName>
        <fullName evidence="1">Uncharacterized protein</fullName>
    </submittedName>
</protein>
<dbReference type="Proteomes" id="UP000290565">
    <property type="component" value="Unassembled WGS sequence"/>
</dbReference>
<accession>A0A4Q0SRN2</accession>
<sequence>MDVQFARARVPGVFRFEYELVKAAPALTINGFIESGGRPMIPPGHFLSNPALDSPAQLETDPSKLPQELGSIILIPTSDLNLRREVDARGFFAKETSATLVLMFRQFPDGVLHTGPWK</sequence>
<evidence type="ECO:0000313" key="1">
    <source>
        <dbReference type="EMBL" id="RXH42733.1"/>
    </source>
</evidence>
<reference evidence="1 2" key="1">
    <citation type="submission" date="2015-04" db="EMBL/GenBank/DDBJ databases">
        <title>Comparative genomics of rhizobia nodulating Arachis hypogaea in China.</title>
        <authorList>
            <person name="Li Y."/>
        </authorList>
    </citation>
    <scope>NUCLEOTIDE SEQUENCE [LARGE SCALE GENOMIC DNA]</scope>
    <source>
        <strain evidence="1 2">CCBAU 51787</strain>
    </source>
</reference>
<gene>
    <name evidence="1" type="ORF">XH94_00085</name>
</gene>
<dbReference type="EMBL" id="LBJM01000001">
    <property type="protein sequence ID" value="RXH42733.1"/>
    <property type="molecule type" value="Genomic_DNA"/>
</dbReference>
<name>A0A4Q0SRN2_9BRAD</name>
<proteinExistence type="predicted"/>
<comment type="caution">
    <text evidence="1">The sequence shown here is derived from an EMBL/GenBank/DDBJ whole genome shotgun (WGS) entry which is preliminary data.</text>
</comment>
<dbReference type="AlphaFoldDB" id="A0A4Q0SRN2"/>
<organism evidence="1 2">
    <name type="scientific">Bradyrhizobium zhanjiangense</name>
    <dbReference type="NCBI Taxonomy" id="1325107"/>
    <lineage>
        <taxon>Bacteria</taxon>
        <taxon>Pseudomonadati</taxon>
        <taxon>Pseudomonadota</taxon>
        <taxon>Alphaproteobacteria</taxon>
        <taxon>Hyphomicrobiales</taxon>
        <taxon>Nitrobacteraceae</taxon>
        <taxon>Bradyrhizobium</taxon>
    </lineage>
</organism>